<proteinExistence type="predicted"/>
<evidence type="ECO:0000313" key="2">
    <source>
        <dbReference type="EMBL" id="EMF08296.1"/>
    </source>
</evidence>
<sequence>MTVTTSHFADGFQPHPRVNEALPPIQSLTHDLIRCPSCSHMCSDRTQLQRHLTQSGCQGPLQAQSQRPEQRGLRHDSMHSIHSVAHSPRSWAAIPDQLHNQLPSSSSSAASDSDGICYTPDVSRASSVSHDVNGSRRTSHVDVTASKRPRRQPTGSPVLKRNKKAKKTEKEQLNRSNQGAVMFRMEDSLAHNIRWSKDEQSGGNGNSAGLFSNKINLLRTWEAVTNHALHKARCDAIRSGTLADFEREYQAVADGACEETYQPYAGTFLQLAPGETLCRHEDTKSKECSEHNNPDWRDCRKGRADVRFSRNENSYLAALGITKQQALYGGSRAAAVALPTIYGGCGGPPQQQQQLHHARN</sequence>
<feature type="region of interest" description="Disordered" evidence="1">
    <location>
        <begin position="1"/>
        <end position="20"/>
    </location>
</feature>
<feature type="compositionally biased region" description="Polar residues" evidence="1">
    <location>
        <begin position="124"/>
        <end position="136"/>
    </location>
</feature>
<feature type="compositionally biased region" description="Basic and acidic residues" evidence="1">
    <location>
        <begin position="68"/>
        <end position="79"/>
    </location>
</feature>
<dbReference type="EMBL" id="KB456271">
    <property type="protein sequence ID" value="EMF08296.1"/>
    <property type="molecule type" value="Genomic_DNA"/>
</dbReference>
<gene>
    <name evidence="2" type="ORF">SEPMUDRAFT_166770</name>
</gene>
<feature type="region of interest" description="Disordered" evidence="1">
    <location>
        <begin position="121"/>
        <end position="175"/>
    </location>
</feature>
<dbReference type="Proteomes" id="UP000016931">
    <property type="component" value="Unassembled WGS sequence"/>
</dbReference>
<dbReference type="HOGENOM" id="CLU_918911_0_0_1"/>
<dbReference type="OrthoDB" id="3649886at2759"/>
<name>M3CXA1_SPHMS</name>
<keyword evidence="3" id="KW-1185">Reference proteome</keyword>
<evidence type="ECO:0000313" key="3">
    <source>
        <dbReference type="Proteomes" id="UP000016931"/>
    </source>
</evidence>
<dbReference type="eggNOG" id="ENOG502TAKS">
    <property type="taxonomic scope" value="Eukaryota"/>
</dbReference>
<accession>M3CXA1</accession>
<feature type="region of interest" description="Disordered" evidence="1">
    <location>
        <begin position="53"/>
        <end position="85"/>
    </location>
</feature>
<dbReference type="AlphaFoldDB" id="M3CXA1"/>
<feature type="compositionally biased region" description="Polar residues" evidence="1">
    <location>
        <begin position="53"/>
        <end position="67"/>
    </location>
</feature>
<dbReference type="OMA" id="SIHAITQ"/>
<dbReference type="GeneID" id="27905395"/>
<protein>
    <submittedName>
        <fullName evidence="2">Uncharacterized protein</fullName>
    </submittedName>
</protein>
<dbReference type="RefSeq" id="XP_016756417.1">
    <property type="nucleotide sequence ID" value="XM_016908258.1"/>
</dbReference>
<reference evidence="2 3" key="1">
    <citation type="journal article" date="2012" name="PLoS Pathog.">
        <title>Diverse lifestyles and strategies of plant pathogenesis encoded in the genomes of eighteen Dothideomycetes fungi.</title>
        <authorList>
            <person name="Ohm R.A."/>
            <person name="Feau N."/>
            <person name="Henrissat B."/>
            <person name="Schoch C.L."/>
            <person name="Horwitz B.A."/>
            <person name="Barry K.W."/>
            <person name="Condon B.J."/>
            <person name="Copeland A.C."/>
            <person name="Dhillon B."/>
            <person name="Glaser F."/>
            <person name="Hesse C.N."/>
            <person name="Kosti I."/>
            <person name="LaButti K."/>
            <person name="Lindquist E.A."/>
            <person name="Lucas S."/>
            <person name="Salamov A.A."/>
            <person name="Bradshaw R.E."/>
            <person name="Ciuffetti L."/>
            <person name="Hamelin R.C."/>
            <person name="Kema G.H.J."/>
            <person name="Lawrence C."/>
            <person name="Scott J.A."/>
            <person name="Spatafora J.W."/>
            <person name="Turgeon B.G."/>
            <person name="de Wit P.J.G.M."/>
            <person name="Zhong S."/>
            <person name="Goodwin S.B."/>
            <person name="Grigoriev I.V."/>
        </authorList>
    </citation>
    <scope>NUCLEOTIDE SEQUENCE [LARGE SCALE GENOMIC DNA]</scope>
    <source>
        <strain evidence="2 3">SO2202</strain>
    </source>
</reference>
<organism evidence="2 3">
    <name type="scientific">Sphaerulina musiva (strain SO2202)</name>
    <name type="common">Poplar stem canker fungus</name>
    <name type="synonym">Septoria musiva</name>
    <dbReference type="NCBI Taxonomy" id="692275"/>
    <lineage>
        <taxon>Eukaryota</taxon>
        <taxon>Fungi</taxon>
        <taxon>Dikarya</taxon>
        <taxon>Ascomycota</taxon>
        <taxon>Pezizomycotina</taxon>
        <taxon>Dothideomycetes</taxon>
        <taxon>Dothideomycetidae</taxon>
        <taxon>Mycosphaerellales</taxon>
        <taxon>Mycosphaerellaceae</taxon>
        <taxon>Sphaerulina</taxon>
    </lineage>
</organism>
<evidence type="ECO:0000256" key="1">
    <source>
        <dbReference type="SAM" id="MobiDB-lite"/>
    </source>
</evidence>